<dbReference type="InterPro" id="IPR010625">
    <property type="entry name" value="CHCH"/>
</dbReference>
<evidence type="ECO:0000256" key="2">
    <source>
        <dbReference type="SAM" id="MobiDB-lite"/>
    </source>
</evidence>
<sequence>MSDNFTVFIYLFTVQVAEHWNSPERLCYLPRWKYSISVWMQSCAMCSGPLLEHRCLTVILSNLAYSVIPLIPSELLETITTSAALVEACLPFLCCSCRRRSFGSMSLGQHAAVPPHGKLRGGAQFHGPPRGGQAAARAGASRAAMAAPAYPAWVTRWVSGQWRNKKRPPALRPPRALALADKVANRREEATEATCITEMSVMMACWKQNDFNDAPCAEEIRMFYDCVAKAEKERKNQNEDTMSSRGNLPSSKVNKLLKRFPQITRYV</sequence>
<feature type="domain" description="CHCH" evidence="3">
    <location>
        <begin position="195"/>
        <end position="228"/>
    </location>
</feature>
<dbReference type="InParanoid" id="A0A674G8Z9"/>
<dbReference type="GO" id="GO:0003723">
    <property type="term" value="F:RNA binding"/>
    <property type="evidence" value="ECO:0007669"/>
    <property type="project" value="TreeGrafter"/>
</dbReference>
<feature type="region of interest" description="Disordered" evidence="2">
    <location>
        <begin position="118"/>
        <end position="138"/>
    </location>
</feature>
<dbReference type="GO" id="GO:0032543">
    <property type="term" value="P:mitochondrial translation"/>
    <property type="evidence" value="ECO:0007669"/>
    <property type="project" value="InterPro"/>
</dbReference>
<dbReference type="InterPro" id="IPR033620">
    <property type="entry name" value="Ribosomal_mS37_met"/>
</dbReference>
<dbReference type="GeneTree" id="ENSGT00390000007683"/>
<keyword evidence="5" id="KW-1185">Reference proteome</keyword>
<dbReference type="SUPFAM" id="SSF47072">
    <property type="entry name" value="Cysteine alpha-hairpin motif"/>
    <property type="match status" value="1"/>
</dbReference>
<organism evidence="4 5">
    <name type="scientific">Taeniopygia guttata</name>
    <name type="common">Zebra finch</name>
    <name type="synonym">Poephila guttata</name>
    <dbReference type="NCBI Taxonomy" id="59729"/>
    <lineage>
        <taxon>Eukaryota</taxon>
        <taxon>Metazoa</taxon>
        <taxon>Chordata</taxon>
        <taxon>Craniata</taxon>
        <taxon>Vertebrata</taxon>
        <taxon>Euteleostomi</taxon>
        <taxon>Archelosauria</taxon>
        <taxon>Archosauria</taxon>
        <taxon>Dinosauria</taxon>
        <taxon>Saurischia</taxon>
        <taxon>Theropoda</taxon>
        <taxon>Coelurosauria</taxon>
        <taxon>Aves</taxon>
        <taxon>Neognathae</taxon>
        <taxon>Neoaves</taxon>
        <taxon>Telluraves</taxon>
        <taxon>Australaves</taxon>
        <taxon>Passeriformes</taxon>
        <taxon>Passeroidea</taxon>
        <taxon>Estrildidae</taxon>
        <taxon>Estrildinae</taxon>
        <taxon>Taeniopygia</taxon>
    </lineage>
</organism>
<keyword evidence="1" id="KW-1015">Disulfide bond</keyword>
<dbReference type="PANTHER" id="PTHR31278:SF2">
    <property type="entry name" value="SMALL RIBOSOMAL SUBUNIT PROTEIN MS37"/>
    <property type="match status" value="1"/>
</dbReference>
<evidence type="ECO:0000313" key="4">
    <source>
        <dbReference type="Ensembl" id="ENSTGUP00000019187.1"/>
    </source>
</evidence>
<protein>
    <submittedName>
        <fullName evidence="4">Coiled-coil-helix-coiled-coil-helix domain containing 1</fullName>
    </submittedName>
</protein>
<evidence type="ECO:0000259" key="3">
    <source>
        <dbReference type="Pfam" id="PF06747"/>
    </source>
</evidence>
<dbReference type="AlphaFoldDB" id="A0A674G8Z9"/>
<dbReference type="InterPro" id="IPR009069">
    <property type="entry name" value="Cys_alpha_HP_mot_SF"/>
</dbReference>
<gene>
    <name evidence="4" type="primary">CHCHD1</name>
</gene>
<dbReference type="GO" id="GO:0005654">
    <property type="term" value="C:nucleoplasm"/>
    <property type="evidence" value="ECO:0007669"/>
    <property type="project" value="TreeGrafter"/>
</dbReference>
<dbReference type="Proteomes" id="UP000007754">
    <property type="component" value="Chromosome 6"/>
</dbReference>
<reference evidence="4" key="2">
    <citation type="submission" date="2025-08" db="UniProtKB">
        <authorList>
            <consortium name="Ensembl"/>
        </authorList>
    </citation>
    <scope>IDENTIFICATION</scope>
</reference>
<evidence type="ECO:0000256" key="1">
    <source>
        <dbReference type="ARBA" id="ARBA00023157"/>
    </source>
</evidence>
<dbReference type="Pfam" id="PF06747">
    <property type="entry name" value="CHCH"/>
    <property type="match status" value="1"/>
</dbReference>
<reference evidence="4 5" key="1">
    <citation type="journal article" date="2010" name="Nature">
        <title>The genome of a songbird.</title>
        <authorList>
            <person name="Warren W.C."/>
            <person name="Clayton D.F."/>
            <person name="Ellegren H."/>
            <person name="Arnold A.P."/>
            <person name="Hillier L.W."/>
            <person name="Kunstner A."/>
            <person name="Searle S."/>
            <person name="White S."/>
            <person name="Vilella A.J."/>
            <person name="Fairley S."/>
            <person name="Heger A."/>
            <person name="Kong L."/>
            <person name="Ponting C.P."/>
            <person name="Jarvis E.D."/>
            <person name="Mello C.V."/>
            <person name="Minx P."/>
            <person name="Lovell P."/>
            <person name="Velho T.A."/>
            <person name="Ferris M."/>
            <person name="Balakrishnan C.N."/>
            <person name="Sinha S."/>
            <person name="Blatti C."/>
            <person name="London S.E."/>
            <person name="Li Y."/>
            <person name="Lin Y.C."/>
            <person name="George J."/>
            <person name="Sweedler J."/>
            <person name="Southey B."/>
            <person name="Gunaratne P."/>
            <person name="Watson M."/>
            <person name="Nam K."/>
            <person name="Backstrom N."/>
            <person name="Smeds L."/>
            <person name="Nabholz B."/>
            <person name="Itoh Y."/>
            <person name="Whitney O."/>
            <person name="Pfenning A.R."/>
            <person name="Howard J."/>
            <person name="Volker M."/>
            <person name="Skinner B.M."/>
            <person name="Griffin D.K."/>
            <person name="Ye L."/>
            <person name="McLaren W.M."/>
            <person name="Flicek P."/>
            <person name="Quesada V."/>
            <person name="Velasco G."/>
            <person name="Lopez-Otin C."/>
            <person name="Puente X.S."/>
            <person name="Olender T."/>
            <person name="Lancet D."/>
            <person name="Smit A.F."/>
            <person name="Hubley R."/>
            <person name="Konkel M.K."/>
            <person name="Walker J.A."/>
            <person name="Batzer M.A."/>
            <person name="Gu W."/>
            <person name="Pollock D.D."/>
            <person name="Chen L."/>
            <person name="Cheng Z."/>
            <person name="Eichler E.E."/>
            <person name="Stapley J."/>
            <person name="Slate J."/>
            <person name="Ekblom R."/>
            <person name="Birkhead T."/>
            <person name="Burke T."/>
            <person name="Burt D."/>
            <person name="Scharff C."/>
            <person name="Adam I."/>
            <person name="Richard H."/>
            <person name="Sultan M."/>
            <person name="Soldatov A."/>
            <person name="Lehrach H."/>
            <person name="Edwards S.V."/>
            <person name="Yang S.P."/>
            <person name="Li X."/>
            <person name="Graves T."/>
            <person name="Fulton L."/>
            <person name="Nelson J."/>
            <person name="Chinwalla A."/>
            <person name="Hou S."/>
            <person name="Mardis E.R."/>
            <person name="Wilson R.K."/>
        </authorList>
    </citation>
    <scope>NUCLEOTIDE SEQUENCE [LARGE SCALE GENOMIC DNA]</scope>
</reference>
<name>A0A674G8Z9_TAEGU</name>
<dbReference type="Ensembl" id="ENSTGUT00000023092.1">
    <property type="protein sequence ID" value="ENSTGUP00000019187.1"/>
    <property type="gene ID" value="ENSTGUG00000029008.1"/>
</dbReference>
<proteinExistence type="predicted"/>
<dbReference type="GO" id="GO:0005761">
    <property type="term" value="C:mitochondrial ribosome"/>
    <property type="evidence" value="ECO:0007669"/>
    <property type="project" value="InterPro"/>
</dbReference>
<feature type="compositionally biased region" description="Low complexity" evidence="2">
    <location>
        <begin position="127"/>
        <end position="138"/>
    </location>
</feature>
<dbReference type="PANTHER" id="PTHR31278">
    <property type="entry name" value="CHCHD1"/>
    <property type="match status" value="1"/>
</dbReference>
<reference evidence="4" key="3">
    <citation type="submission" date="2025-09" db="UniProtKB">
        <authorList>
            <consortium name="Ensembl"/>
        </authorList>
    </citation>
    <scope>IDENTIFICATION</scope>
</reference>
<accession>A0A674G8Z9</accession>
<evidence type="ECO:0000313" key="5">
    <source>
        <dbReference type="Proteomes" id="UP000007754"/>
    </source>
</evidence>